<evidence type="ECO:0000313" key="2">
    <source>
        <dbReference type="Proteomes" id="UP000326946"/>
    </source>
</evidence>
<gene>
    <name evidence="1" type="primary">15</name>
    <name evidence="1" type="ORF">SEA_PHRIEDRICE_15</name>
</gene>
<protein>
    <submittedName>
        <fullName evidence="1">Uncharacterized protein</fullName>
    </submittedName>
</protein>
<accession>A0A5J6T6H9</accession>
<name>A0A5J6T6H9_9CAUD</name>
<proteinExistence type="predicted"/>
<dbReference type="Proteomes" id="UP000326946">
    <property type="component" value="Segment"/>
</dbReference>
<sequence length="45" mass="5381">MKYDVRTGNTGAYTRMTEEEFKQWLEMFMADTSLGSTFEVIRRPR</sequence>
<dbReference type="EMBL" id="MN310546">
    <property type="protein sequence ID" value="QFG04980.1"/>
    <property type="molecule type" value="Genomic_DNA"/>
</dbReference>
<organism evidence="1 2">
    <name type="scientific">Microbacterium phage PhriedRice</name>
    <dbReference type="NCBI Taxonomy" id="2652407"/>
    <lineage>
        <taxon>Viruses</taxon>
        <taxon>Duplodnaviria</taxon>
        <taxon>Heunggongvirae</taxon>
        <taxon>Uroviricota</taxon>
        <taxon>Caudoviricetes</taxon>
        <taxon>Eekayvirinae</taxon>
        <taxon>Akonivirus</taxon>
        <taxon>Akonivirus phedro</taxon>
    </lineage>
</organism>
<reference evidence="1" key="1">
    <citation type="submission" date="2019-08" db="EMBL/GenBank/DDBJ databases">
        <authorList>
            <person name="Beers A.L."/>
            <person name="Becker A.J."/>
            <person name="Leyhe M.J."/>
            <person name="Li C.M."/>
            <person name="Maas J.R."/>
            <person name="Resendiz-Medina K.E."/>
            <person name="Seggerman F.M."/>
            <person name="Taylor S.B."/>
            <person name="Friedman J.A."/>
            <person name="Miller J.M."/>
            <person name="Boury N.M."/>
            <person name="Peters N.T."/>
            <person name="Gurney S.M.R."/>
            <person name="Garlena R.A."/>
            <person name="Russell D.A."/>
            <person name="Pope W.H."/>
            <person name="Jacobs-Sera D."/>
            <person name="Hatfull G.F."/>
        </authorList>
    </citation>
    <scope>NUCLEOTIDE SEQUENCE [LARGE SCALE GENOMIC DNA]</scope>
</reference>
<evidence type="ECO:0000313" key="1">
    <source>
        <dbReference type="EMBL" id="QFG04980.1"/>
    </source>
</evidence>